<dbReference type="GeneID" id="5054349"/>
<gene>
    <name evidence="1" type="ORF">HC235_04175</name>
</gene>
<proteinExistence type="predicted"/>
<accession>A0A7L4P833</accession>
<dbReference type="RefSeq" id="WP_011901024.1">
    <property type="nucleotide sequence ID" value="NZ_JAAVJF010000002.1"/>
</dbReference>
<comment type="caution">
    <text evidence="1">The sequence shown here is derived from an EMBL/GenBank/DDBJ whole genome shotgun (WGS) entry which is preliminary data.</text>
</comment>
<evidence type="ECO:0000313" key="2">
    <source>
        <dbReference type="Proteomes" id="UP000554766"/>
    </source>
</evidence>
<keyword evidence="2" id="KW-1185">Reference proteome</keyword>
<organism evidence="1 2">
    <name type="scientific">Pyrobaculum arsenaticum</name>
    <dbReference type="NCBI Taxonomy" id="121277"/>
    <lineage>
        <taxon>Archaea</taxon>
        <taxon>Thermoproteota</taxon>
        <taxon>Thermoprotei</taxon>
        <taxon>Thermoproteales</taxon>
        <taxon>Thermoproteaceae</taxon>
        <taxon>Pyrobaculum</taxon>
    </lineage>
</organism>
<reference evidence="1 2" key="1">
    <citation type="journal article" date="2020" name="Nat. Commun.">
        <title>The structures of two archaeal type IV pili illuminate evolutionary relationships.</title>
        <authorList>
            <person name="Wang F."/>
            <person name="Baquero D.P."/>
            <person name="Su Z."/>
            <person name="Beltran L.C."/>
            <person name="Prangishvili D."/>
            <person name="Krupovic M."/>
            <person name="Egelman E.H."/>
        </authorList>
    </citation>
    <scope>NUCLEOTIDE SEQUENCE [LARGE SCALE GENOMIC DNA]</scope>
    <source>
        <strain evidence="1 2">2GA</strain>
    </source>
</reference>
<name>A0A7L4P833_9CREN</name>
<protein>
    <submittedName>
        <fullName evidence="1">Uncharacterized protein</fullName>
    </submittedName>
</protein>
<dbReference type="AlphaFoldDB" id="A0A7L4P833"/>
<sequence>MIEKVVKELFGVEDAPKWLEKEVLRKIEESGMDIQSAVHYLAPLIAEVHRANISKYRPGGSSIRKASVYLTAELLERWGYKVEFVELFGTTLPAAVRGEGRYVPVVPIFDTKKKSKYLAAKSKRLMHSIIQISATPEAEGVVAEVLRVEKPPYYYLYTYADIGKLVEEATPLTATVNKKRGKIYSYWKFFRERGYLVLVGREIGGIAVDLLAVGLGKYAVVSGNSGKKVARLRKFVDAIYLV</sequence>
<evidence type="ECO:0000313" key="1">
    <source>
        <dbReference type="EMBL" id="NYR15159.1"/>
    </source>
</evidence>
<dbReference type="OMA" id="WGYKVEF"/>
<dbReference type="Proteomes" id="UP000554766">
    <property type="component" value="Unassembled WGS sequence"/>
</dbReference>
<dbReference type="EMBL" id="JAAVJF010000002">
    <property type="protein sequence ID" value="NYR15159.1"/>
    <property type="molecule type" value="Genomic_DNA"/>
</dbReference>